<evidence type="ECO:0000256" key="1">
    <source>
        <dbReference type="SAM" id="SignalP"/>
    </source>
</evidence>
<dbReference type="AlphaFoldDB" id="A0A3E3E4R8"/>
<organism evidence="3 4">
    <name type="scientific">Faecalicoccus pleomorphus</name>
    <dbReference type="NCBI Taxonomy" id="1323"/>
    <lineage>
        <taxon>Bacteria</taxon>
        <taxon>Bacillati</taxon>
        <taxon>Bacillota</taxon>
        <taxon>Erysipelotrichia</taxon>
        <taxon>Erysipelotrichales</taxon>
        <taxon>Erysipelotrichaceae</taxon>
        <taxon>Faecalicoccus</taxon>
    </lineage>
</organism>
<gene>
    <name evidence="3" type="ORF">DXC78_07610</name>
    <name evidence="2" type="ORF">PND82_02505</name>
</gene>
<dbReference type="RefSeq" id="WP_117446475.1">
    <property type="nucleotide sequence ID" value="NZ_CALCIP010000002.1"/>
</dbReference>
<keyword evidence="1" id="KW-0732">Signal</keyword>
<dbReference type="Proteomes" id="UP000260721">
    <property type="component" value="Unassembled WGS sequence"/>
</dbReference>
<reference evidence="2" key="2">
    <citation type="submission" date="2023-01" db="EMBL/GenBank/DDBJ databases">
        <title>Human gut microbiome strain richness.</title>
        <authorList>
            <person name="Chen-Liaw A."/>
        </authorList>
    </citation>
    <scope>NUCLEOTIDE SEQUENCE</scope>
    <source>
        <strain evidence="2">D8_m1001271B151109d0_201107</strain>
    </source>
</reference>
<dbReference type="PANTHER" id="PTHR35271">
    <property type="entry name" value="ABC TRANSPORTER, SUBSTRATE-BINDING LIPOPROTEIN-RELATED"/>
    <property type="match status" value="1"/>
</dbReference>
<comment type="caution">
    <text evidence="3">The sequence shown here is derived from an EMBL/GenBank/DDBJ whole genome shotgun (WGS) entry which is preliminary data.</text>
</comment>
<dbReference type="EMBL" id="JAQLXO010000001">
    <property type="protein sequence ID" value="MDB7981689.1"/>
    <property type="molecule type" value="Genomic_DNA"/>
</dbReference>
<protein>
    <submittedName>
        <fullName evidence="3">ABC transporter substrate-binding protein</fullName>
    </submittedName>
</protein>
<dbReference type="Proteomes" id="UP001212981">
    <property type="component" value="Unassembled WGS sequence"/>
</dbReference>
<dbReference type="EMBL" id="QUSK01000015">
    <property type="protein sequence ID" value="RGD76189.1"/>
    <property type="molecule type" value="Genomic_DNA"/>
</dbReference>
<feature type="chain" id="PRO_5039210692" evidence="1">
    <location>
        <begin position="19"/>
        <end position="328"/>
    </location>
</feature>
<dbReference type="STRING" id="1123313.GCA_000420345_01542"/>
<name>A0A3E3E4R8_9FIRM</name>
<dbReference type="Pfam" id="PF04392">
    <property type="entry name" value="ABC_sub_bind"/>
    <property type="match status" value="1"/>
</dbReference>
<dbReference type="InterPro" id="IPR028082">
    <property type="entry name" value="Peripla_BP_I"/>
</dbReference>
<dbReference type="PANTHER" id="PTHR35271:SF1">
    <property type="entry name" value="ABC TRANSPORTER, SUBSTRATE-BINDING LIPOPROTEIN"/>
    <property type="match status" value="1"/>
</dbReference>
<dbReference type="CDD" id="cd06325">
    <property type="entry name" value="PBP1_ABC_unchar_transporter"/>
    <property type="match status" value="1"/>
</dbReference>
<evidence type="ECO:0000313" key="3">
    <source>
        <dbReference type="EMBL" id="RGD76189.1"/>
    </source>
</evidence>
<evidence type="ECO:0000313" key="4">
    <source>
        <dbReference type="Proteomes" id="UP000260721"/>
    </source>
</evidence>
<accession>A0A3E3E4R8</accession>
<dbReference type="InterPro" id="IPR007487">
    <property type="entry name" value="ABC_transpt-TYRBP-like"/>
</dbReference>
<feature type="signal peptide" evidence="1">
    <location>
        <begin position="1"/>
        <end position="18"/>
    </location>
</feature>
<dbReference type="Gene3D" id="3.40.50.2300">
    <property type="match status" value="2"/>
</dbReference>
<dbReference type="PROSITE" id="PS51257">
    <property type="entry name" value="PROKAR_LIPOPROTEIN"/>
    <property type="match status" value="1"/>
</dbReference>
<proteinExistence type="predicted"/>
<reference evidence="3 4" key="1">
    <citation type="submission" date="2018-08" db="EMBL/GenBank/DDBJ databases">
        <title>A genome reference for cultivated species of the human gut microbiota.</title>
        <authorList>
            <person name="Zou Y."/>
            <person name="Xue W."/>
            <person name="Luo G."/>
        </authorList>
    </citation>
    <scope>NUCLEOTIDE SEQUENCE [LARGE SCALE GENOMIC DNA]</scope>
    <source>
        <strain evidence="3 4">TF08-11</strain>
    </source>
</reference>
<dbReference type="SUPFAM" id="SSF53822">
    <property type="entry name" value="Periplasmic binding protein-like I"/>
    <property type="match status" value="1"/>
</dbReference>
<sequence>MKNLLKCGLALAAAFSLAACSGGGQSEDTTKIGIIQLAEHPALDQAYEGFMDGLKEAGYTEENTTFDYQNASNDQSNCATIVDKFMNDGDDLIYAIATPSAQTAAKKTSDIPIIVNAVTDPAASGIVKDNEEPGGNVTGVSDLTPVEKQIELLTQIVPDAKKVAVMYCSSEDNSKIQAEMAEKALDAAGLEWQEATVADSSSIQQVTESLIGKVDAIYIPTDNLLAEGMSAVAQVSNANGIPCIVGESGMVENGGLATYGIDYHKLGEMAAKQAVEILKDGKSPAEMPIEYLDPENCVLTINKSAAEELGITIPDDLAAKAEMVETAA</sequence>
<evidence type="ECO:0000313" key="2">
    <source>
        <dbReference type="EMBL" id="MDB7981689.1"/>
    </source>
</evidence>